<evidence type="ECO:0000259" key="1">
    <source>
        <dbReference type="Pfam" id="PF07589"/>
    </source>
</evidence>
<dbReference type="NCBIfam" id="NF035944">
    <property type="entry name" value="PEPxxWA-CTERM"/>
    <property type="match status" value="1"/>
</dbReference>
<feature type="domain" description="Ice-binding protein C-terminal" evidence="1">
    <location>
        <begin position="204"/>
        <end position="228"/>
    </location>
</feature>
<proteinExistence type="predicted"/>
<reference evidence="2 3" key="1">
    <citation type="submission" date="2019-02" db="EMBL/GenBank/DDBJ databases">
        <title>Polymorphobacter sp. isolated from the lake at the Tibet of China.</title>
        <authorList>
            <person name="Li A."/>
        </authorList>
    </citation>
    <scope>NUCLEOTIDE SEQUENCE [LARGE SCALE GENOMIC DNA]</scope>
    <source>
        <strain evidence="2 3">DJ1R-1</strain>
    </source>
</reference>
<keyword evidence="3" id="KW-1185">Reference proteome</keyword>
<dbReference type="NCBIfam" id="TIGR02595">
    <property type="entry name" value="PEP_CTERM"/>
    <property type="match status" value="1"/>
</dbReference>
<dbReference type="Proteomes" id="UP000297737">
    <property type="component" value="Unassembled WGS sequence"/>
</dbReference>
<organism evidence="2 3">
    <name type="scientific">Glacieibacterium arshaanense</name>
    <dbReference type="NCBI Taxonomy" id="2511025"/>
    <lineage>
        <taxon>Bacteria</taxon>
        <taxon>Pseudomonadati</taxon>
        <taxon>Pseudomonadota</taxon>
        <taxon>Alphaproteobacteria</taxon>
        <taxon>Sphingomonadales</taxon>
        <taxon>Sphingosinicellaceae</taxon>
        <taxon>Glacieibacterium</taxon>
    </lineage>
</organism>
<evidence type="ECO:0000313" key="3">
    <source>
        <dbReference type="Proteomes" id="UP000297737"/>
    </source>
</evidence>
<dbReference type="Pfam" id="PF07589">
    <property type="entry name" value="PEP-CTERM"/>
    <property type="match status" value="1"/>
</dbReference>
<gene>
    <name evidence="2" type="ORF">EUV02_01245</name>
</gene>
<dbReference type="OrthoDB" id="7585624at2"/>
<accession>A0A4Y9EQ02</accession>
<comment type="caution">
    <text evidence="2">The sequence shown here is derived from an EMBL/GenBank/DDBJ whole genome shotgun (WGS) entry which is preliminary data.</text>
</comment>
<dbReference type="AlphaFoldDB" id="A0A4Y9EQ02"/>
<dbReference type="EMBL" id="SIHO01000001">
    <property type="protein sequence ID" value="TFU05687.1"/>
    <property type="molecule type" value="Genomic_DNA"/>
</dbReference>
<dbReference type="InterPro" id="IPR013424">
    <property type="entry name" value="Ice-binding_C"/>
</dbReference>
<protein>
    <submittedName>
        <fullName evidence="2">PEP-CTERM sorting domain-containing protein</fullName>
    </submittedName>
</protein>
<evidence type="ECO:0000313" key="2">
    <source>
        <dbReference type="EMBL" id="TFU05687.1"/>
    </source>
</evidence>
<name>A0A4Y9EQ02_9SPHN</name>
<sequence length="238" mass="24115">MDLAWDQSSAELAAGSRRGCFPMNKHSIGGAVALAAVSIFATAAQAVTWSSVPGAPDPGPAPGQTMLVSFDTPLPTGYALSGDYGIVSGSSGAAATPATDTSKYFYVSSALGSGIAKLTTPSLKSVSFYWGSVDNYNFVDVLGAGGTTLFTLAGSSLPAANGNQFISSTNRRVSFDAGAGEAITGLRFRSTGVAFELDSIAGAAVPEPASWMLMIIGFGMIGAASRRRAKPTLAHVSA</sequence>